<reference evidence="2" key="2">
    <citation type="submission" date="2020-05" db="UniProtKB">
        <authorList>
            <consortium name="EnsemblMetazoa"/>
        </authorList>
    </citation>
    <scope>IDENTIFICATION</scope>
    <source>
        <strain evidence="2">wikel</strain>
    </source>
</reference>
<keyword evidence="3" id="KW-1185">Reference proteome</keyword>
<dbReference type="VEuPathDB" id="VectorBase:ISCW005429"/>
<proteinExistence type="predicted"/>
<dbReference type="EMBL" id="ABJB010430996">
    <property type="status" value="NOT_ANNOTATED_CDS"/>
    <property type="molecule type" value="Genomic_DNA"/>
</dbReference>
<evidence type="ECO:0000313" key="1">
    <source>
        <dbReference type="EMBL" id="EEC08396.1"/>
    </source>
</evidence>
<dbReference type="HOGENOM" id="CLU_2239510_0_0_1"/>
<name>B7PP74_IXOSC</name>
<dbReference type="PaxDb" id="6945-B7PP74"/>
<dbReference type="EMBL" id="DS756190">
    <property type="protein sequence ID" value="EEC08396.1"/>
    <property type="molecule type" value="Genomic_DNA"/>
</dbReference>
<dbReference type="VEuPathDB" id="VectorBase:ISCI005429"/>
<reference evidence="1 3" key="1">
    <citation type="submission" date="2008-03" db="EMBL/GenBank/DDBJ databases">
        <title>Annotation of Ixodes scapularis.</title>
        <authorList>
            <consortium name="Ixodes scapularis Genome Project Consortium"/>
            <person name="Caler E."/>
            <person name="Hannick L.I."/>
            <person name="Bidwell S."/>
            <person name="Joardar V."/>
            <person name="Thiagarajan M."/>
            <person name="Amedeo P."/>
            <person name="Galinsky K.J."/>
            <person name="Schobel S."/>
            <person name="Inman J."/>
            <person name="Hostetler J."/>
            <person name="Miller J."/>
            <person name="Hammond M."/>
            <person name="Megy K."/>
            <person name="Lawson D."/>
            <person name="Kodira C."/>
            <person name="Sutton G."/>
            <person name="Meyer J."/>
            <person name="Hill C.A."/>
            <person name="Birren B."/>
            <person name="Nene V."/>
            <person name="Collins F."/>
            <person name="Alarcon-Chaidez F."/>
            <person name="Wikel S."/>
            <person name="Strausberg R."/>
        </authorList>
    </citation>
    <scope>NUCLEOTIDE SEQUENCE [LARGE SCALE GENOMIC DNA]</scope>
    <source>
        <strain evidence="3">Wikel</strain>
        <strain evidence="1">Wikel colony</strain>
    </source>
</reference>
<dbReference type="Proteomes" id="UP000001555">
    <property type="component" value="Unassembled WGS sequence"/>
</dbReference>
<dbReference type="InParanoid" id="B7PP74"/>
<accession>B7PP74</accession>
<sequence>MADTRNKVGGPGNVVTRILYHSNLTHNVVKRQVGKALNNVRALGTCKSRTTVSTWQLQFAPQCFPTSPVFRQSPLAFGHMQNKLQARFPIGLEATQRLAWRRQLL</sequence>
<dbReference type="AlphaFoldDB" id="B7PP74"/>
<organism>
    <name type="scientific">Ixodes scapularis</name>
    <name type="common">Black-legged tick</name>
    <name type="synonym">Deer tick</name>
    <dbReference type="NCBI Taxonomy" id="6945"/>
    <lineage>
        <taxon>Eukaryota</taxon>
        <taxon>Metazoa</taxon>
        <taxon>Ecdysozoa</taxon>
        <taxon>Arthropoda</taxon>
        <taxon>Chelicerata</taxon>
        <taxon>Arachnida</taxon>
        <taxon>Acari</taxon>
        <taxon>Parasitiformes</taxon>
        <taxon>Ixodida</taxon>
        <taxon>Ixodoidea</taxon>
        <taxon>Ixodidae</taxon>
        <taxon>Ixodinae</taxon>
        <taxon>Ixodes</taxon>
    </lineage>
</organism>
<gene>
    <name evidence="1" type="ORF">IscW_ISCW005429</name>
</gene>
<protein>
    <submittedName>
        <fullName evidence="1 2">Uncharacterized protein</fullName>
    </submittedName>
</protein>
<evidence type="ECO:0000313" key="3">
    <source>
        <dbReference type="Proteomes" id="UP000001555"/>
    </source>
</evidence>
<evidence type="ECO:0000313" key="2">
    <source>
        <dbReference type="EnsemblMetazoa" id="ISCW005429-PA"/>
    </source>
</evidence>
<dbReference type="EnsemblMetazoa" id="ISCW005429-RA">
    <property type="protein sequence ID" value="ISCW005429-PA"/>
    <property type="gene ID" value="ISCW005429"/>
</dbReference>